<accession>A0ABQ1P1V8</accession>
<comment type="caution">
    <text evidence="1">The sequence shown here is derived from an EMBL/GenBank/DDBJ whole genome shotgun (WGS) entry which is preliminary data.</text>
</comment>
<dbReference type="RefSeq" id="WP_062445984.1">
    <property type="nucleotide sequence ID" value="NZ_BMCJ01000003.1"/>
</dbReference>
<dbReference type="EMBL" id="BMCJ01000003">
    <property type="protein sequence ID" value="GGC89130.1"/>
    <property type="molecule type" value="Genomic_DNA"/>
</dbReference>
<reference evidence="2" key="1">
    <citation type="journal article" date="2019" name="Int. J. Syst. Evol. Microbiol.">
        <title>The Global Catalogue of Microorganisms (GCM) 10K type strain sequencing project: providing services to taxonomists for standard genome sequencing and annotation.</title>
        <authorList>
            <consortium name="The Broad Institute Genomics Platform"/>
            <consortium name="The Broad Institute Genome Sequencing Center for Infectious Disease"/>
            <person name="Wu L."/>
            <person name="Ma J."/>
        </authorList>
    </citation>
    <scope>NUCLEOTIDE SEQUENCE [LARGE SCALE GENOMIC DNA]</scope>
    <source>
        <strain evidence="2">CCM 7282</strain>
    </source>
</reference>
<evidence type="ECO:0000313" key="2">
    <source>
        <dbReference type="Proteomes" id="UP000619534"/>
    </source>
</evidence>
<dbReference type="Proteomes" id="UP000619534">
    <property type="component" value="Unassembled WGS sequence"/>
</dbReference>
<organism evidence="1 2">
    <name type="scientific">Thalassobacillus devorans</name>
    <dbReference type="NCBI Taxonomy" id="279813"/>
    <lineage>
        <taxon>Bacteria</taxon>
        <taxon>Bacillati</taxon>
        <taxon>Bacillota</taxon>
        <taxon>Bacilli</taxon>
        <taxon>Bacillales</taxon>
        <taxon>Bacillaceae</taxon>
        <taxon>Thalassobacillus</taxon>
    </lineage>
</organism>
<evidence type="ECO:0000313" key="1">
    <source>
        <dbReference type="EMBL" id="GGC89130.1"/>
    </source>
</evidence>
<gene>
    <name evidence="1" type="ORF">GCM10007216_19880</name>
</gene>
<name>A0ABQ1P1V8_9BACI</name>
<sequence length="141" mass="17624">MKAEDYINKVKSLKTDYDVSLEEVWYQNSYKQVLWYRLKDNHNTILKNPYKNFWRLEKYKYIYDVTLIEWDLVRWYTHYKDDNGVIRRGYEDPYKLAKNYTQNCNKPPEFLFRVFVPASEHFYNLVKLEHLEEVAEYFERY</sequence>
<protein>
    <submittedName>
        <fullName evidence="1">Uncharacterized protein</fullName>
    </submittedName>
</protein>
<keyword evidence="2" id="KW-1185">Reference proteome</keyword>
<proteinExistence type="predicted"/>